<evidence type="ECO:0000256" key="1">
    <source>
        <dbReference type="ARBA" id="ARBA00022723"/>
    </source>
</evidence>
<dbReference type="GO" id="GO:0007548">
    <property type="term" value="P:sex differentiation"/>
    <property type="evidence" value="ECO:0007669"/>
    <property type="project" value="TreeGrafter"/>
</dbReference>
<dbReference type="GO" id="GO:0046872">
    <property type="term" value="F:metal ion binding"/>
    <property type="evidence" value="ECO:0007669"/>
    <property type="project" value="UniProtKB-KW"/>
</dbReference>
<dbReference type="Gene3D" id="4.10.1040.10">
    <property type="entry name" value="DM DNA-binding domain"/>
    <property type="match status" value="2"/>
</dbReference>
<dbReference type="GO" id="GO:0000978">
    <property type="term" value="F:RNA polymerase II cis-regulatory region sequence-specific DNA binding"/>
    <property type="evidence" value="ECO:0007669"/>
    <property type="project" value="TreeGrafter"/>
</dbReference>
<dbReference type="InterPro" id="IPR036407">
    <property type="entry name" value="DM_DNA-bd_sf"/>
</dbReference>
<feature type="DNA-binding region" description="DM" evidence="5">
    <location>
        <begin position="142"/>
        <end position="192"/>
    </location>
</feature>
<dbReference type="PANTHER" id="PTHR12322:SF116">
    <property type="entry name" value="DOUBLESEX-MAB RELATED 99B"/>
    <property type="match status" value="1"/>
</dbReference>
<dbReference type="Pfam" id="PF00751">
    <property type="entry name" value="DM"/>
    <property type="match status" value="2"/>
</dbReference>
<dbReference type="InterPro" id="IPR026607">
    <property type="entry name" value="DMRT"/>
</dbReference>
<evidence type="ECO:0000313" key="8">
    <source>
        <dbReference type="EMBL" id="ANA05847.1"/>
    </source>
</evidence>
<feature type="domain" description="DM" evidence="7">
    <location>
        <begin position="71"/>
        <end position="119"/>
    </location>
</feature>
<feature type="region of interest" description="Disordered" evidence="6">
    <location>
        <begin position="192"/>
        <end position="216"/>
    </location>
</feature>
<accession>A0A1C8HIP7</accession>
<name>A0A1C8HIP7_9BILA</name>
<dbReference type="SMART" id="SM00301">
    <property type="entry name" value="DM"/>
    <property type="match status" value="2"/>
</dbReference>
<comment type="subcellular location">
    <subcellularLocation>
        <location evidence="5">Nucleus</location>
    </subcellularLocation>
</comment>
<dbReference type="InterPro" id="IPR001275">
    <property type="entry name" value="DM_DNA-bd"/>
</dbReference>
<dbReference type="PANTHER" id="PTHR12322">
    <property type="entry name" value="DOUBLESEX AND MAB-3 RELATED TRANSCRIPTION FACTOR DMRT"/>
    <property type="match status" value="1"/>
</dbReference>
<proteinExistence type="evidence at transcript level"/>
<feature type="compositionally biased region" description="Low complexity" evidence="6">
    <location>
        <begin position="314"/>
        <end position="338"/>
    </location>
</feature>
<keyword evidence="4 5" id="KW-0539">Nucleus</keyword>
<dbReference type="GO" id="GO:0000981">
    <property type="term" value="F:DNA-binding transcription factor activity, RNA polymerase II-specific"/>
    <property type="evidence" value="ECO:0007669"/>
    <property type="project" value="TreeGrafter"/>
</dbReference>
<keyword evidence="3 5" id="KW-0238">DNA-binding</keyword>
<feature type="region of interest" description="Disordered" evidence="6">
    <location>
        <begin position="313"/>
        <end position="338"/>
    </location>
</feature>
<reference evidence="8" key="1">
    <citation type="journal article" date="2016" name="PLoS ONE">
        <title>Transcriptome Sequencing Analysis and Functional Identification of Sex Differentiation Genes from the Mosquito Parasitic Nematode, Romanomermis wuchangensis.</title>
        <authorList>
            <person name="Duan M."/>
            <person name="Xiong J."/>
            <person name="Lu D."/>
            <person name="Wang G."/>
            <person name="Ai H."/>
        </authorList>
    </citation>
    <scope>NUCLEOTIDE SEQUENCE</scope>
</reference>
<feature type="region of interest" description="Disordered" evidence="6">
    <location>
        <begin position="230"/>
        <end position="257"/>
    </location>
</feature>
<keyword evidence="1 5" id="KW-0479">Metal-binding</keyword>
<keyword evidence="2 5" id="KW-0862">Zinc</keyword>
<evidence type="ECO:0000259" key="7">
    <source>
        <dbReference type="PROSITE" id="PS50809"/>
    </source>
</evidence>
<dbReference type="EMBL" id="KU201268">
    <property type="protein sequence ID" value="ANA05847.1"/>
    <property type="molecule type" value="mRNA"/>
</dbReference>
<evidence type="ECO:0000256" key="2">
    <source>
        <dbReference type="ARBA" id="ARBA00022833"/>
    </source>
</evidence>
<protein>
    <submittedName>
        <fullName evidence="8">Sex differentiation-related protein Rwucmab-3</fullName>
    </submittedName>
</protein>
<feature type="compositionally biased region" description="Basic residues" evidence="6">
    <location>
        <begin position="431"/>
        <end position="443"/>
    </location>
</feature>
<evidence type="ECO:0000256" key="5">
    <source>
        <dbReference type="PROSITE-ProRule" id="PRU00070"/>
    </source>
</evidence>
<feature type="domain" description="DM" evidence="7">
    <location>
        <begin position="142"/>
        <end position="192"/>
    </location>
</feature>
<feature type="DNA-binding region" description="DM" evidence="5">
    <location>
        <begin position="71"/>
        <end position="119"/>
    </location>
</feature>
<organism evidence="8">
    <name type="scientific">Romanomermis wuchangensis</name>
    <dbReference type="NCBI Taxonomy" id="386611"/>
    <lineage>
        <taxon>Eukaryota</taxon>
        <taxon>Metazoa</taxon>
        <taxon>Ecdysozoa</taxon>
        <taxon>Nematoda</taxon>
        <taxon>Enoplea</taxon>
        <taxon>Dorylaimia</taxon>
        <taxon>Mermithida</taxon>
        <taxon>Mermithoidea</taxon>
        <taxon>Mermithidae</taxon>
        <taxon>Romanomermis</taxon>
    </lineage>
</organism>
<sequence length="513" mass="55164">MSNDLTKMILDTRLQQEKQFGPSVAAVAAAAAVQLVTSTSRHSSGSSSQGSVVSGAGTLAASNLFGKTYHCQRCLNHGVEVPRKGHKRHCKYAVCECPNCDLVDQRRKLNKAINSEREKNGSPTGNEKADGMSKIKTRNPKCARCSVHSNNAEPPPLKGHKNSCPYKNCDCKKCALVNSRRFIMAKQIHLRRTQKSKPGQRLNGGGDNKRESAAAATAAIGRSFLNHSRHHQNLAERRSTVSKVSPSPDILKPHDSSNDLPPFMPHYFLNPLNNGILHHAPPPPHLPPLSAPAPPPHSFYEYFFEQLHQRHRATAAAAAAAEPTSDSPPASAANGSPPLNAFLGGNAAAFLAAQRRLLQGPTLPLKGAQMNLADNGDSNGLSFMTGSRSLGLPLSSPAAANFYEFFFNAILNTGHLLSSSSSPSSPNFPHHNLHHHHHQHHHAGLSPQQFAAAAAVAAAAATASPSVFNNNSVSQIFDFEQQRLNAANGDAAIAWRHMFLPSFVSNLPDTMRL</sequence>
<feature type="region of interest" description="Disordered" evidence="6">
    <location>
        <begin position="114"/>
        <end position="133"/>
    </location>
</feature>
<evidence type="ECO:0000256" key="6">
    <source>
        <dbReference type="SAM" id="MobiDB-lite"/>
    </source>
</evidence>
<dbReference type="GO" id="GO:0005634">
    <property type="term" value="C:nucleus"/>
    <property type="evidence" value="ECO:0007669"/>
    <property type="project" value="UniProtKB-SubCell"/>
</dbReference>
<dbReference type="PROSITE" id="PS50809">
    <property type="entry name" value="DM_2"/>
    <property type="match status" value="2"/>
</dbReference>
<evidence type="ECO:0000256" key="3">
    <source>
        <dbReference type="ARBA" id="ARBA00023125"/>
    </source>
</evidence>
<dbReference type="SUPFAM" id="SSF82927">
    <property type="entry name" value="Cysteine-rich DNA binding domain, (DM domain)"/>
    <property type="match status" value="2"/>
</dbReference>
<feature type="compositionally biased region" description="Low complexity" evidence="6">
    <location>
        <begin position="420"/>
        <end position="430"/>
    </location>
</feature>
<feature type="region of interest" description="Disordered" evidence="6">
    <location>
        <begin position="420"/>
        <end position="445"/>
    </location>
</feature>
<evidence type="ECO:0000256" key="4">
    <source>
        <dbReference type="ARBA" id="ARBA00023242"/>
    </source>
</evidence>
<dbReference type="PROSITE" id="PS40000">
    <property type="entry name" value="DM_1"/>
    <property type="match status" value="1"/>
</dbReference>
<dbReference type="AlphaFoldDB" id="A0A1C8HIP7"/>